<feature type="compositionally biased region" description="Low complexity" evidence="1">
    <location>
        <begin position="179"/>
        <end position="190"/>
    </location>
</feature>
<dbReference type="EMBL" id="LR798257">
    <property type="protein sequence ID" value="CAB5218197.1"/>
    <property type="molecule type" value="Genomic_DNA"/>
</dbReference>
<reference evidence="2" key="1">
    <citation type="submission" date="2020-05" db="EMBL/GenBank/DDBJ databases">
        <authorList>
            <person name="Chiriac C."/>
            <person name="Salcher M."/>
            <person name="Ghai R."/>
            <person name="Kavagutti S V."/>
        </authorList>
    </citation>
    <scope>NUCLEOTIDE SEQUENCE</scope>
</reference>
<accession>A0A6J7WKH0</accession>
<feature type="region of interest" description="Disordered" evidence="1">
    <location>
        <begin position="158"/>
        <end position="190"/>
    </location>
</feature>
<evidence type="ECO:0000256" key="1">
    <source>
        <dbReference type="SAM" id="MobiDB-lite"/>
    </source>
</evidence>
<sequence>MATTKCMTCGCDDLGNDHHYVLDVEKCSSCIDKGQGPCWDGYEYAGTKDKDGKTVPNCIPVKKESAGAGRISGGVGFKLEYNVPDCQGGYAITKAGTGQVIGCYTTKAHAEEAMAAIAVNEPVVKGDQAKQDQQEGIGSLSIWQGSFAPVMGTQMQDMRYNSTYNSPPQKDGNPSAGYGNRSSKNGKSNS</sequence>
<name>A0A6J7WKH0_9CAUD</name>
<organism evidence="2">
    <name type="scientific">uncultured Caudovirales phage</name>
    <dbReference type="NCBI Taxonomy" id="2100421"/>
    <lineage>
        <taxon>Viruses</taxon>
        <taxon>Duplodnaviria</taxon>
        <taxon>Heunggongvirae</taxon>
        <taxon>Uroviricota</taxon>
        <taxon>Caudoviricetes</taxon>
        <taxon>Peduoviridae</taxon>
        <taxon>Maltschvirus</taxon>
        <taxon>Maltschvirus maltsch</taxon>
    </lineage>
</organism>
<gene>
    <name evidence="2" type="ORF">UFOVP204_79</name>
</gene>
<proteinExistence type="predicted"/>
<protein>
    <submittedName>
        <fullName evidence="2">Uncharacterized protein</fullName>
    </submittedName>
</protein>
<evidence type="ECO:0000313" key="2">
    <source>
        <dbReference type="EMBL" id="CAB5218197.1"/>
    </source>
</evidence>
<feature type="compositionally biased region" description="Polar residues" evidence="1">
    <location>
        <begin position="158"/>
        <end position="168"/>
    </location>
</feature>